<feature type="non-terminal residue" evidence="2">
    <location>
        <position position="1"/>
    </location>
</feature>
<sequence>GINLRHKWSLTVETYTFCSPRPANFERSVGRPSKAGRIDPEEPQKKGKKEERKATMKLKKQKPIVRFKRCGMAGYNVRSCDKRKDQVTREVDNTSLNKAFDTILERKRVAAVKSRKIKMAKVGIRQSSNNSTLFPLVVGHQEEDVDL</sequence>
<dbReference type="Proteomes" id="UP000325081">
    <property type="component" value="Unassembled WGS sequence"/>
</dbReference>
<evidence type="ECO:0000313" key="2">
    <source>
        <dbReference type="EMBL" id="GER49060.1"/>
    </source>
</evidence>
<organism evidence="2 3">
    <name type="scientific">Striga asiatica</name>
    <name type="common">Asiatic witchweed</name>
    <name type="synonym">Buchnera asiatica</name>
    <dbReference type="NCBI Taxonomy" id="4170"/>
    <lineage>
        <taxon>Eukaryota</taxon>
        <taxon>Viridiplantae</taxon>
        <taxon>Streptophyta</taxon>
        <taxon>Embryophyta</taxon>
        <taxon>Tracheophyta</taxon>
        <taxon>Spermatophyta</taxon>
        <taxon>Magnoliopsida</taxon>
        <taxon>eudicotyledons</taxon>
        <taxon>Gunneridae</taxon>
        <taxon>Pentapetalae</taxon>
        <taxon>asterids</taxon>
        <taxon>lamiids</taxon>
        <taxon>Lamiales</taxon>
        <taxon>Orobanchaceae</taxon>
        <taxon>Buchnereae</taxon>
        <taxon>Striga</taxon>
    </lineage>
</organism>
<feature type="compositionally biased region" description="Basic and acidic residues" evidence="1">
    <location>
        <begin position="36"/>
        <end position="54"/>
    </location>
</feature>
<feature type="region of interest" description="Disordered" evidence="1">
    <location>
        <begin position="24"/>
        <end position="58"/>
    </location>
</feature>
<comment type="caution">
    <text evidence="2">The sequence shown here is derived from an EMBL/GenBank/DDBJ whole genome shotgun (WGS) entry which is preliminary data.</text>
</comment>
<protein>
    <submittedName>
        <fullName evidence="2">Epididymal-specific lipocalin-10</fullName>
    </submittedName>
</protein>
<proteinExistence type="predicted"/>
<dbReference type="AlphaFoldDB" id="A0A5A7QV11"/>
<accession>A0A5A7QV11</accession>
<dbReference type="EMBL" id="BKCP01008404">
    <property type="protein sequence ID" value="GER49060.1"/>
    <property type="molecule type" value="Genomic_DNA"/>
</dbReference>
<name>A0A5A7QV11_STRAF</name>
<evidence type="ECO:0000313" key="3">
    <source>
        <dbReference type="Proteomes" id="UP000325081"/>
    </source>
</evidence>
<keyword evidence="3" id="KW-1185">Reference proteome</keyword>
<gene>
    <name evidence="2" type="ORF">STAS_26272</name>
</gene>
<evidence type="ECO:0000256" key="1">
    <source>
        <dbReference type="SAM" id="MobiDB-lite"/>
    </source>
</evidence>
<dbReference type="OrthoDB" id="1939383at2759"/>
<reference evidence="3" key="1">
    <citation type="journal article" date="2019" name="Curr. Biol.">
        <title>Genome Sequence of Striga asiatica Provides Insight into the Evolution of Plant Parasitism.</title>
        <authorList>
            <person name="Yoshida S."/>
            <person name="Kim S."/>
            <person name="Wafula E.K."/>
            <person name="Tanskanen J."/>
            <person name="Kim Y.M."/>
            <person name="Honaas L."/>
            <person name="Yang Z."/>
            <person name="Spallek T."/>
            <person name="Conn C.E."/>
            <person name="Ichihashi Y."/>
            <person name="Cheong K."/>
            <person name="Cui S."/>
            <person name="Der J.P."/>
            <person name="Gundlach H."/>
            <person name="Jiao Y."/>
            <person name="Hori C."/>
            <person name="Ishida J.K."/>
            <person name="Kasahara H."/>
            <person name="Kiba T."/>
            <person name="Kim M.S."/>
            <person name="Koo N."/>
            <person name="Laohavisit A."/>
            <person name="Lee Y.H."/>
            <person name="Lumba S."/>
            <person name="McCourt P."/>
            <person name="Mortimer J.C."/>
            <person name="Mutuku J.M."/>
            <person name="Nomura T."/>
            <person name="Sasaki-Sekimoto Y."/>
            <person name="Seto Y."/>
            <person name="Wang Y."/>
            <person name="Wakatake T."/>
            <person name="Sakakibara H."/>
            <person name="Demura T."/>
            <person name="Yamaguchi S."/>
            <person name="Yoneyama K."/>
            <person name="Manabe R.I."/>
            <person name="Nelson D.C."/>
            <person name="Schulman A.H."/>
            <person name="Timko M.P."/>
            <person name="dePamphilis C.W."/>
            <person name="Choi D."/>
            <person name="Shirasu K."/>
        </authorList>
    </citation>
    <scope>NUCLEOTIDE SEQUENCE [LARGE SCALE GENOMIC DNA]</scope>
    <source>
        <strain evidence="3">cv. UVA1</strain>
    </source>
</reference>